<reference evidence="1" key="1">
    <citation type="submission" date="2021-02" db="EMBL/GenBank/DDBJ databases">
        <authorList>
            <person name="Nowell W R."/>
        </authorList>
    </citation>
    <scope>NUCLEOTIDE SEQUENCE</scope>
</reference>
<keyword evidence="5" id="KW-1185">Reference proteome</keyword>
<dbReference type="EMBL" id="CAJOBC010000088">
    <property type="protein sequence ID" value="CAF3534488.1"/>
    <property type="molecule type" value="Genomic_DNA"/>
</dbReference>
<evidence type="ECO:0000313" key="5">
    <source>
        <dbReference type="Proteomes" id="UP000663829"/>
    </source>
</evidence>
<dbReference type="AlphaFoldDB" id="A0A813PVV2"/>
<dbReference type="PANTHER" id="PTHR47196">
    <property type="entry name" value="KELCH DOMAIN-CONTAINING PROTEIN 9"/>
    <property type="match status" value="1"/>
</dbReference>
<evidence type="ECO:0000313" key="2">
    <source>
        <dbReference type="EMBL" id="CAF1397485.1"/>
    </source>
</evidence>
<dbReference type="SUPFAM" id="SSF117281">
    <property type="entry name" value="Kelch motif"/>
    <property type="match status" value="2"/>
</dbReference>
<accession>A0A813PVV2</accession>
<comment type="caution">
    <text evidence="1">The sequence shown here is derived from an EMBL/GenBank/DDBJ whole genome shotgun (WGS) entry which is preliminary data.</text>
</comment>
<dbReference type="Pfam" id="PF24681">
    <property type="entry name" value="Kelch_KLHDC2_KLHL20_DRC7"/>
    <property type="match status" value="1"/>
</dbReference>
<protein>
    <recommendedName>
        <fullName evidence="6">Kelch repeat-containing protein</fullName>
    </recommendedName>
</protein>
<evidence type="ECO:0000313" key="4">
    <source>
        <dbReference type="EMBL" id="CAF4204832.1"/>
    </source>
</evidence>
<dbReference type="Proteomes" id="UP000677228">
    <property type="component" value="Unassembled WGS sequence"/>
</dbReference>
<dbReference type="OrthoDB" id="10251809at2759"/>
<dbReference type="EMBL" id="CAJOBA010047742">
    <property type="protein sequence ID" value="CAF4204832.1"/>
    <property type="molecule type" value="Genomic_DNA"/>
</dbReference>
<organism evidence="1 5">
    <name type="scientific">Didymodactylos carnosus</name>
    <dbReference type="NCBI Taxonomy" id="1234261"/>
    <lineage>
        <taxon>Eukaryota</taxon>
        <taxon>Metazoa</taxon>
        <taxon>Spiralia</taxon>
        <taxon>Gnathifera</taxon>
        <taxon>Rotifera</taxon>
        <taxon>Eurotatoria</taxon>
        <taxon>Bdelloidea</taxon>
        <taxon>Philodinida</taxon>
        <taxon>Philodinidae</taxon>
        <taxon>Didymodactylos</taxon>
    </lineage>
</organism>
<gene>
    <name evidence="1" type="ORF">GPM918_LOCUS1024</name>
    <name evidence="2" type="ORF">OVA965_LOCUS32876</name>
    <name evidence="3" type="ORF">SRO942_LOCUS1024</name>
    <name evidence="4" type="ORF">TMI583_LOCUS33748</name>
</gene>
<dbReference type="GO" id="GO:0030332">
    <property type="term" value="F:cyclin binding"/>
    <property type="evidence" value="ECO:0007669"/>
    <property type="project" value="TreeGrafter"/>
</dbReference>
<dbReference type="PANTHER" id="PTHR47196:SF1">
    <property type="entry name" value="KELCH DOMAIN-CONTAINING PROTEIN 9"/>
    <property type="match status" value="1"/>
</dbReference>
<proteinExistence type="predicted"/>
<evidence type="ECO:0000313" key="1">
    <source>
        <dbReference type="EMBL" id="CAF0754328.1"/>
    </source>
</evidence>
<dbReference type="InterPro" id="IPR015915">
    <property type="entry name" value="Kelch-typ_b-propeller"/>
</dbReference>
<evidence type="ECO:0008006" key="6">
    <source>
        <dbReference type="Google" id="ProtNLM"/>
    </source>
</evidence>
<sequence length="334" mass="36433">MATSFARRRSSDGSVVAARVNATIVAQGPPVAFFGNCVIDDVLYVHGGVKTRGDTHPSNQLYIFENNTWNDITTSSSPSLSYHRLIPYGKKYIISIGGWTGHERTSDICVYDIETKNWHKAHSTGFPEGGGLNNHAIISLRDGSILVSGRDGGLRTQRKHGDVYKLSGDPAKGTFRYEDYPISASSRSGHTLTAHGSSLFIIGGRADHFVERYPGVKAENLNNCDDLHSQLKSILSEMTPMKKPPASRKDHTSVSCKDFALIYGGETFDGRTRDPVGDTLVLHMSGGEEWFNLGPIEYGRQGHSISYINGRLIVHGGLGPKALACSETFSLDFV</sequence>
<dbReference type="InterPro" id="IPR042941">
    <property type="entry name" value="KLDC9"/>
</dbReference>
<dbReference type="Gene3D" id="2.120.10.80">
    <property type="entry name" value="Kelch-type beta propeller"/>
    <property type="match status" value="2"/>
</dbReference>
<dbReference type="Proteomes" id="UP000681722">
    <property type="component" value="Unassembled WGS sequence"/>
</dbReference>
<dbReference type="EMBL" id="CAJNOK010026022">
    <property type="protein sequence ID" value="CAF1397485.1"/>
    <property type="molecule type" value="Genomic_DNA"/>
</dbReference>
<name>A0A813PVV2_9BILA</name>
<dbReference type="Proteomes" id="UP000663829">
    <property type="component" value="Unassembled WGS sequence"/>
</dbReference>
<evidence type="ECO:0000313" key="3">
    <source>
        <dbReference type="EMBL" id="CAF3534488.1"/>
    </source>
</evidence>
<dbReference type="Proteomes" id="UP000682733">
    <property type="component" value="Unassembled WGS sequence"/>
</dbReference>
<dbReference type="EMBL" id="CAJNOQ010000088">
    <property type="protein sequence ID" value="CAF0754328.1"/>
    <property type="molecule type" value="Genomic_DNA"/>
</dbReference>